<dbReference type="PANTHER" id="PTHR15566">
    <property type="entry name" value="POM121-LIKE"/>
    <property type="match status" value="1"/>
</dbReference>
<name>A0A7J7XHS9_MYOMY</name>
<feature type="region of interest" description="Disordered" evidence="1">
    <location>
        <begin position="174"/>
        <end position="215"/>
    </location>
</feature>
<dbReference type="PANTHER" id="PTHR15566:SF9">
    <property type="entry name" value="LOC100125913 PROTEIN"/>
    <property type="match status" value="1"/>
</dbReference>
<feature type="region of interest" description="Disordered" evidence="1">
    <location>
        <begin position="269"/>
        <end position="399"/>
    </location>
</feature>
<evidence type="ECO:0000313" key="2">
    <source>
        <dbReference type="EMBL" id="KAF6349277.1"/>
    </source>
</evidence>
<reference evidence="2 3" key="1">
    <citation type="journal article" date="2020" name="Nature">
        <title>Six reference-quality genomes reveal evolution of bat adaptations.</title>
        <authorList>
            <person name="Jebb D."/>
            <person name="Huang Z."/>
            <person name="Pippel M."/>
            <person name="Hughes G.M."/>
            <person name="Lavrichenko K."/>
            <person name="Devanna P."/>
            <person name="Winkler S."/>
            <person name="Jermiin L.S."/>
            <person name="Skirmuntt E.C."/>
            <person name="Katzourakis A."/>
            <person name="Burkitt-Gray L."/>
            <person name="Ray D.A."/>
            <person name="Sullivan K.A.M."/>
            <person name="Roscito J.G."/>
            <person name="Kirilenko B.M."/>
            <person name="Davalos L.M."/>
            <person name="Corthals A.P."/>
            <person name="Power M.L."/>
            <person name="Jones G."/>
            <person name="Ransome R.D."/>
            <person name="Dechmann D.K.N."/>
            <person name="Locatelli A.G."/>
            <person name="Puechmaille S.J."/>
            <person name="Fedrigo O."/>
            <person name="Jarvis E.D."/>
            <person name="Hiller M."/>
            <person name="Vernes S.C."/>
            <person name="Myers E.W."/>
            <person name="Teeling E.C."/>
        </authorList>
    </citation>
    <scope>NUCLEOTIDE SEQUENCE [LARGE SCALE GENOMIC DNA]</scope>
    <source>
        <strain evidence="2">MMyoMyo1</strain>
        <tissue evidence="2">Flight muscle</tissue>
    </source>
</reference>
<evidence type="ECO:0000256" key="1">
    <source>
        <dbReference type="SAM" id="MobiDB-lite"/>
    </source>
</evidence>
<feature type="region of interest" description="Disordered" evidence="1">
    <location>
        <begin position="1"/>
        <end position="40"/>
    </location>
</feature>
<comment type="caution">
    <text evidence="2">The sequence shown here is derived from an EMBL/GenBank/DDBJ whole genome shotgun (WGS) entry which is preliminary data.</text>
</comment>
<evidence type="ECO:0000313" key="3">
    <source>
        <dbReference type="Proteomes" id="UP000527355"/>
    </source>
</evidence>
<proteinExistence type="predicted"/>
<keyword evidence="3" id="KW-1185">Reference proteome</keyword>
<protein>
    <submittedName>
        <fullName evidence="2">Uncharacterized protein</fullName>
    </submittedName>
</protein>
<dbReference type="Pfam" id="PF15229">
    <property type="entry name" value="POM121"/>
    <property type="match status" value="1"/>
</dbReference>
<accession>A0A7J7XHS9</accession>
<gene>
    <name evidence="2" type="ORF">mMyoMyo1_011817</name>
</gene>
<sequence>MGSYLSWARPRPPPSALPGRDPPGRPESQGAAPPGRCAPRAARVHSGAPALDLARKLSYEDLVASPRRRRHHRRAPVLHQRQYPARQARCLLLGLFASAPGGAAQTGLRPCSARMFCAAGILRMASAKGKLTFRLALKQTVICMWSSLSSHLAAPGAKEATALGPGCPLGAGEEKGPAALVDGGPRLAQQEERRRVPERQEPQRRGSDGDGGARSAFRRLMVNGVLYSFVPRPGPLRRDFCAKTPQHGSVKASQTSFLSSCSKRNAITSSYSSTRGLPASQRPPGPAARLPRVPAEKAGGERPPTRVPAEKAGGERPPTRVPAEKAGGESPWSSASVSAEPLPKVVQEKEAGVAVGQEQDSGCSPASDDGRPRRRRIPLLPRRRGDGRILPSPPQVGYPVTAEDLDLEKRARLQRIYKVLEG</sequence>
<dbReference type="Proteomes" id="UP000527355">
    <property type="component" value="Unassembled WGS sequence"/>
</dbReference>
<feature type="compositionally biased region" description="Basic and acidic residues" evidence="1">
    <location>
        <begin position="294"/>
        <end position="327"/>
    </location>
</feature>
<feature type="compositionally biased region" description="Low complexity" evidence="1">
    <location>
        <begin position="30"/>
        <end position="40"/>
    </location>
</feature>
<dbReference type="InterPro" id="IPR043220">
    <property type="entry name" value="POM121-like_prot_1"/>
</dbReference>
<dbReference type="AlphaFoldDB" id="A0A7J7XHS9"/>
<feature type="compositionally biased region" description="Basic and acidic residues" evidence="1">
    <location>
        <begin position="189"/>
        <end position="208"/>
    </location>
</feature>
<organism evidence="2 3">
    <name type="scientific">Myotis myotis</name>
    <name type="common">Greater mouse-eared bat</name>
    <name type="synonym">Vespertilio myotis</name>
    <dbReference type="NCBI Taxonomy" id="51298"/>
    <lineage>
        <taxon>Eukaryota</taxon>
        <taxon>Metazoa</taxon>
        <taxon>Chordata</taxon>
        <taxon>Craniata</taxon>
        <taxon>Vertebrata</taxon>
        <taxon>Euteleostomi</taxon>
        <taxon>Mammalia</taxon>
        <taxon>Eutheria</taxon>
        <taxon>Laurasiatheria</taxon>
        <taxon>Chiroptera</taxon>
        <taxon>Yangochiroptera</taxon>
        <taxon>Vespertilionidae</taxon>
        <taxon>Myotis</taxon>
    </lineage>
</organism>
<dbReference type="EMBL" id="JABWUV010000006">
    <property type="protein sequence ID" value="KAF6349277.1"/>
    <property type="molecule type" value="Genomic_DNA"/>
</dbReference>
<dbReference type="VEuPathDB" id="HostDB:GeneID_118655784"/>